<evidence type="ECO:0000256" key="1">
    <source>
        <dbReference type="SAM" id="Phobius"/>
    </source>
</evidence>
<feature type="transmembrane region" description="Helical" evidence="1">
    <location>
        <begin position="21"/>
        <end position="39"/>
    </location>
</feature>
<dbReference type="EMBL" id="JAHQIW010002417">
    <property type="protein sequence ID" value="KAJ1355282.1"/>
    <property type="molecule type" value="Genomic_DNA"/>
</dbReference>
<proteinExistence type="predicted"/>
<organism evidence="2 3">
    <name type="scientific">Parelaphostrongylus tenuis</name>
    <name type="common">Meningeal worm</name>
    <dbReference type="NCBI Taxonomy" id="148309"/>
    <lineage>
        <taxon>Eukaryota</taxon>
        <taxon>Metazoa</taxon>
        <taxon>Ecdysozoa</taxon>
        <taxon>Nematoda</taxon>
        <taxon>Chromadorea</taxon>
        <taxon>Rhabditida</taxon>
        <taxon>Rhabditina</taxon>
        <taxon>Rhabditomorpha</taxon>
        <taxon>Strongyloidea</taxon>
        <taxon>Metastrongylidae</taxon>
        <taxon>Parelaphostrongylus</taxon>
    </lineage>
</organism>
<reference evidence="2" key="1">
    <citation type="submission" date="2021-06" db="EMBL/GenBank/DDBJ databases">
        <title>Parelaphostrongylus tenuis whole genome reference sequence.</title>
        <authorList>
            <person name="Garwood T.J."/>
            <person name="Larsen P.A."/>
            <person name="Fountain-Jones N.M."/>
            <person name="Garbe J.R."/>
            <person name="Macchietto M.G."/>
            <person name="Kania S.A."/>
            <person name="Gerhold R.W."/>
            <person name="Richards J.E."/>
            <person name="Wolf T.M."/>
        </authorList>
    </citation>
    <scope>NUCLEOTIDE SEQUENCE</scope>
    <source>
        <strain evidence="2">MNPRO001-30</strain>
        <tissue evidence="2">Meninges</tissue>
    </source>
</reference>
<dbReference type="PROSITE" id="PS51257">
    <property type="entry name" value="PROKAR_LIPOPROTEIN"/>
    <property type="match status" value="1"/>
</dbReference>
<evidence type="ECO:0000313" key="2">
    <source>
        <dbReference type="EMBL" id="KAJ1355282.1"/>
    </source>
</evidence>
<keyword evidence="3" id="KW-1185">Reference proteome</keyword>
<dbReference type="Proteomes" id="UP001196413">
    <property type="component" value="Unassembled WGS sequence"/>
</dbReference>
<keyword evidence="1" id="KW-1133">Transmembrane helix</keyword>
<evidence type="ECO:0000313" key="3">
    <source>
        <dbReference type="Proteomes" id="UP001196413"/>
    </source>
</evidence>
<keyword evidence="1" id="KW-0812">Transmembrane</keyword>
<name>A0AAD5MUZ7_PARTN</name>
<gene>
    <name evidence="2" type="ORF">KIN20_012619</name>
</gene>
<dbReference type="AlphaFoldDB" id="A0AAD5MUZ7"/>
<keyword evidence="1" id="KW-0472">Membrane</keyword>
<comment type="caution">
    <text evidence="2">The sequence shown here is derived from an EMBL/GenBank/DDBJ whole genome shotgun (WGS) entry which is preliminary data.</text>
</comment>
<sequence length="109" mass="11750">MLTISDRSGRPINMTRLLSDALMILVIAVTTVLGCGVMPPGQANTRRFTVTGFTLPVPMVYAIEPDITIKIPGIAVNMEAAQAFVSRLVMQTVFDVLERQGHIAGLPVL</sequence>
<protein>
    <submittedName>
        <fullName evidence="2">Uncharacterized protein</fullName>
    </submittedName>
</protein>
<accession>A0AAD5MUZ7</accession>